<dbReference type="Proteomes" id="UP000299102">
    <property type="component" value="Unassembled WGS sequence"/>
</dbReference>
<gene>
    <name evidence="2" type="ORF">EVAR_7500_1</name>
</gene>
<organism evidence="2 3">
    <name type="scientific">Eumeta variegata</name>
    <name type="common">Bagworm moth</name>
    <name type="synonym">Eumeta japonica</name>
    <dbReference type="NCBI Taxonomy" id="151549"/>
    <lineage>
        <taxon>Eukaryota</taxon>
        <taxon>Metazoa</taxon>
        <taxon>Ecdysozoa</taxon>
        <taxon>Arthropoda</taxon>
        <taxon>Hexapoda</taxon>
        <taxon>Insecta</taxon>
        <taxon>Pterygota</taxon>
        <taxon>Neoptera</taxon>
        <taxon>Endopterygota</taxon>
        <taxon>Lepidoptera</taxon>
        <taxon>Glossata</taxon>
        <taxon>Ditrysia</taxon>
        <taxon>Tineoidea</taxon>
        <taxon>Psychidae</taxon>
        <taxon>Oiketicinae</taxon>
        <taxon>Eumeta</taxon>
    </lineage>
</organism>
<feature type="region of interest" description="Disordered" evidence="1">
    <location>
        <begin position="65"/>
        <end position="94"/>
    </location>
</feature>
<accession>A0A4C1Y4E2</accession>
<feature type="region of interest" description="Disordered" evidence="1">
    <location>
        <begin position="1"/>
        <end position="25"/>
    </location>
</feature>
<reference evidence="2 3" key="1">
    <citation type="journal article" date="2019" name="Commun. Biol.">
        <title>The bagworm genome reveals a unique fibroin gene that provides high tensile strength.</title>
        <authorList>
            <person name="Kono N."/>
            <person name="Nakamura H."/>
            <person name="Ohtoshi R."/>
            <person name="Tomita M."/>
            <person name="Numata K."/>
            <person name="Arakawa K."/>
        </authorList>
    </citation>
    <scope>NUCLEOTIDE SEQUENCE [LARGE SCALE GENOMIC DNA]</scope>
</reference>
<comment type="caution">
    <text evidence="2">The sequence shown here is derived from an EMBL/GenBank/DDBJ whole genome shotgun (WGS) entry which is preliminary data.</text>
</comment>
<name>A0A4C1Y4E2_EUMVA</name>
<dbReference type="AlphaFoldDB" id="A0A4C1Y4E2"/>
<sequence length="126" mass="13962">MYKAAMPSSGGSRASGASPRRVDATNHLWRCKVEQTSHKGTPMFDNKQGPKSFRMYMKSLSIARERENASANNDSELIETRSETKSTTGNKLSRRRDVRTLRYVPAPCSGSEGAVVLYRSLCTSNV</sequence>
<feature type="compositionally biased region" description="Low complexity" evidence="1">
    <location>
        <begin position="7"/>
        <end position="19"/>
    </location>
</feature>
<evidence type="ECO:0000313" key="2">
    <source>
        <dbReference type="EMBL" id="GBP70233.1"/>
    </source>
</evidence>
<proteinExistence type="predicted"/>
<protein>
    <submittedName>
        <fullName evidence="2">Uncharacterized protein</fullName>
    </submittedName>
</protein>
<evidence type="ECO:0000256" key="1">
    <source>
        <dbReference type="SAM" id="MobiDB-lite"/>
    </source>
</evidence>
<keyword evidence="3" id="KW-1185">Reference proteome</keyword>
<evidence type="ECO:0000313" key="3">
    <source>
        <dbReference type="Proteomes" id="UP000299102"/>
    </source>
</evidence>
<dbReference type="EMBL" id="BGZK01001067">
    <property type="protein sequence ID" value="GBP70233.1"/>
    <property type="molecule type" value="Genomic_DNA"/>
</dbReference>